<evidence type="ECO:0000313" key="2">
    <source>
        <dbReference type="Proteomes" id="UP001396334"/>
    </source>
</evidence>
<evidence type="ECO:0000313" key="1">
    <source>
        <dbReference type="EMBL" id="KAK9011264.1"/>
    </source>
</evidence>
<protein>
    <submittedName>
        <fullName evidence="1">Uncharacterized protein</fullName>
    </submittedName>
</protein>
<sequence>MATQIWSRFRAFGAFVGCNQPKNENEEIEKKHWTTSASITGGGLASQGPCLPGLPSSVARSCSGLAATRPSRSKASSGPSFGEWCDDSAQLRSAATAYFSSLFAVGDSSPVSYPISGYFPTIDEAVSSSLCSIPLD</sequence>
<reference evidence="1 2" key="1">
    <citation type="journal article" date="2024" name="G3 (Bethesda)">
        <title>Genome assembly of Hibiscus sabdariffa L. provides insights into metabolisms of medicinal natural products.</title>
        <authorList>
            <person name="Kim T."/>
        </authorList>
    </citation>
    <scope>NUCLEOTIDE SEQUENCE [LARGE SCALE GENOMIC DNA]</scope>
    <source>
        <strain evidence="1">TK-2024</strain>
        <tissue evidence="1">Old leaves</tissue>
    </source>
</reference>
<comment type="caution">
    <text evidence="1">The sequence shown here is derived from an EMBL/GenBank/DDBJ whole genome shotgun (WGS) entry which is preliminary data.</text>
</comment>
<dbReference type="EMBL" id="JBBPBN010000023">
    <property type="protein sequence ID" value="KAK9011264.1"/>
    <property type="molecule type" value="Genomic_DNA"/>
</dbReference>
<proteinExistence type="predicted"/>
<accession>A0ABR2REC3</accession>
<keyword evidence="2" id="KW-1185">Reference proteome</keyword>
<dbReference type="Proteomes" id="UP001396334">
    <property type="component" value="Unassembled WGS sequence"/>
</dbReference>
<organism evidence="1 2">
    <name type="scientific">Hibiscus sabdariffa</name>
    <name type="common">roselle</name>
    <dbReference type="NCBI Taxonomy" id="183260"/>
    <lineage>
        <taxon>Eukaryota</taxon>
        <taxon>Viridiplantae</taxon>
        <taxon>Streptophyta</taxon>
        <taxon>Embryophyta</taxon>
        <taxon>Tracheophyta</taxon>
        <taxon>Spermatophyta</taxon>
        <taxon>Magnoliopsida</taxon>
        <taxon>eudicotyledons</taxon>
        <taxon>Gunneridae</taxon>
        <taxon>Pentapetalae</taxon>
        <taxon>rosids</taxon>
        <taxon>malvids</taxon>
        <taxon>Malvales</taxon>
        <taxon>Malvaceae</taxon>
        <taxon>Malvoideae</taxon>
        <taxon>Hibiscus</taxon>
    </lineage>
</organism>
<name>A0ABR2REC3_9ROSI</name>
<gene>
    <name evidence="1" type="ORF">V6N11_044118</name>
</gene>